<evidence type="ECO:0000313" key="2">
    <source>
        <dbReference type="Proteomes" id="UP000076587"/>
    </source>
</evidence>
<sequence length="36" mass="3962">MFKLNKSMVTTVALTLGTLALINNVRALRSVKRMIG</sequence>
<proteinExistence type="predicted"/>
<comment type="caution">
    <text evidence="1">The sequence shown here is derived from an EMBL/GenBank/DDBJ whole genome shotgun (WGS) entry which is preliminary data.</text>
</comment>
<gene>
    <name evidence="1" type="ORF">N482_13095</name>
</gene>
<evidence type="ECO:0000313" key="1">
    <source>
        <dbReference type="EMBL" id="KZN45970.1"/>
    </source>
</evidence>
<accession>A0A167AZ52</accession>
<dbReference type="EMBL" id="AUXT01000173">
    <property type="protein sequence ID" value="KZN45970.1"/>
    <property type="molecule type" value="Genomic_DNA"/>
</dbReference>
<dbReference type="PATRIC" id="fig|1365253.3.peg.3196"/>
<organism evidence="1 2">
    <name type="scientific">Pseudoalteromonas luteoviolacea NCIMB 1942</name>
    <dbReference type="NCBI Taxonomy" id="1365253"/>
    <lineage>
        <taxon>Bacteria</taxon>
        <taxon>Pseudomonadati</taxon>
        <taxon>Pseudomonadota</taxon>
        <taxon>Gammaproteobacteria</taxon>
        <taxon>Alteromonadales</taxon>
        <taxon>Pseudoalteromonadaceae</taxon>
        <taxon>Pseudoalteromonas</taxon>
    </lineage>
</organism>
<protein>
    <submittedName>
        <fullName evidence="1">Uncharacterized protein</fullName>
    </submittedName>
</protein>
<reference evidence="1 2" key="1">
    <citation type="submission" date="2013-07" db="EMBL/GenBank/DDBJ databases">
        <title>Comparative Genomic and Metabolomic Analysis of Twelve Strains of Pseudoalteromonas luteoviolacea.</title>
        <authorList>
            <person name="Vynne N.G."/>
            <person name="Mansson M."/>
            <person name="Gram L."/>
        </authorList>
    </citation>
    <scope>NUCLEOTIDE SEQUENCE [LARGE SCALE GENOMIC DNA]</scope>
    <source>
        <strain evidence="1 2">NCIMB 1942</strain>
    </source>
</reference>
<dbReference type="Proteomes" id="UP000076587">
    <property type="component" value="Unassembled WGS sequence"/>
</dbReference>
<dbReference type="AlphaFoldDB" id="A0A167AZ52"/>
<name>A0A167AZ52_9GAMM</name>